<dbReference type="Proteomes" id="UP000542811">
    <property type="component" value="Unassembled WGS sequence"/>
</dbReference>
<keyword evidence="2" id="KW-1185">Reference proteome</keyword>
<comment type="caution">
    <text evidence="1">The sequence shown here is derived from an EMBL/GenBank/DDBJ whole genome shotgun (WGS) entry which is preliminary data.</text>
</comment>
<organism evidence="1 2">
    <name type="scientific">Rhizobium laguerreae</name>
    <dbReference type="NCBI Taxonomy" id="1076926"/>
    <lineage>
        <taxon>Bacteria</taxon>
        <taxon>Pseudomonadati</taxon>
        <taxon>Pseudomonadota</taxon>
        <taxon>Alphaproteobacteria</taxon>
        <taxon>Hyphomicrobiales</taxon>
        <taxon>Rhizobiaceae</taxon>
        <taxon>Rhizobium/Agrobacterium group</taxon>
        <taxon>Rhizobium</taxon>
    </lineage>
</organism>
<name>A0ABR6GH93_9HYPH</name>
<reference evidence="1 2" key="1">
    <citation type="submission" date="2020-08" db="EMBL/GenBank/DDBJ databases">
        <title>Genomic Encyclopedia of Type Strains, Phase III (KMG-III): the genomes of soil and plant-associated and newly described type strains.</title>
        <authorList>
            <person name="Whitman W."/>
        </authorList>
    </citation>
    <scope>NUCLEOTIDE SEQUENCE [LARGE SCALE GENOMIC DNA]</scope>
    <source>
        <strain evidence="1 2">CECT 8280</strain>
    </source>
</reference>
<dbReference type="EMBL" id="JACHXX010000011">
    <property type="protein sequence ID" value="MBB3165670.1"/>
    <property type="molecule type" value="Genomic_DNA"/>
</dbReference>
<evidence type="ECO:0000313" key="2">
    <source>
        <dbReference type="Proteomes" id="UP000542811"/>
    </source>
</evidence>
<sequence length="159" mass="17722">MKFKLALYRDQRRLAVTKLASHPDGSPWREKYEAWIRELDERIAQTGMALTELEVVASIPANSPAIQQAPSSTDEVYSAVEITGTTGIPRKQIGLSKPRAPQVVGTAWGRRNASLPHARIARAQDEGNARVQGNAQEAVYRKSLLSENELLRKMLERFA</sequence>
<gene>
    <name evidence="1" type="ORF">FHS25_006180</name>
</gene>
<protein>
    <submittedName>
        <fullName evidence="1">Uncharacterized protein</fullName>
    </submittedName>
</protein>
<dbReference type="RefSeq" id="WP_158081432.1">
    <property type="nucleotide sequence ID" value="NZ_JACHXX010000011.1"/>
</dbReference>
<evidence type="ECO:0000313" key="1">
    <source>
        <dbReference type="EMBL" id="MBB3165670.1"/>
    </source>
</evidence>
<proteinExistence type="predicted"/>
<accession>A0ABR6GH93</accession>